<dbReference type="AlphaFoldDB" id="A0A4Q7XX65"/>
<evidence type="ECO:0000313" key="1">
    <source>
        <dbReference type="EMBL" id="RZU28962.1"/>
    </source>
</evidence>
<proteinExistence type="predicted"/>
<comment type="caution">
    <text evidence="1">The sequence shown here is derived from an EMBL/GenBank/DDBJ whole genome shotgun (WGS) entry which is preliminary data.</text>
</comment>
<sequence length="78" mass="9065">MRIPECIIKIKIAADDITKLRKVDVFRVLDSCNVYERKAVSEYITSNRPGSRGRGSRLSERHCRRADRSQGKCIARKW</sequence>
<gene>
    <name evidence="1" type="ORF">BDD14_6548</name>
</gene>
<accession>A0A4Q7XX65</accession>
<dbReference type="Proteomes" id="UP000292958">
    <property type="component" value="Unassembled WGS sequence"/>
</dbReference>
<dbReference type="EMBL" id="SHKW01000008">
    <property type="protein sequence ID" value="RZU28962.1"/>
    <property type="molecule type" value="Genomic_DNA"/>
</dbReference>
<evidence type="ECO:0000313" key="2">
    <source>
        <dbReference type="Proteomes" id="UP000292958"/>
    </source>
</evidence>
<protein>
    <submittedName>
        <fullName evidence="1">Uncharacterized protein</fullName>
    </submittedName>
</protein>
<reference evidence="1 2" key="1">
    <citation type="submission" date="2019-02" db="EMBL/GenBank/DDBJ databases">
        <title>Genomic Encyclopedia of Archaeal and Bacterial Type Strains, Phase II (KMG-II): from individual species to whole genera.</title>
        <authorList>
            <person name="Goeker M."/>
        </authorList>
    </citation>
    <scope>NUCLEOTIDE SEQUENCE [LARGE SCALE GENOMIC DNA]</scope>
    <source>
        <strain evidence="1 2">DSM 18101</strain>
    </source>
</reference>
<keyword evidence="2" id="KW-1185">Reference proteome</keyword>
<organism evidence="1 2">
    <name type="scientific">Edaphobacter modestus</name>
    <dbReference type="NCBI Taxonomy" id="388466"/>
    <lineage>
        <taxon>Bacteria</taxon>
        <taxon>Pseudomonadati</taxon>
        <taxon>Acidobacteriota</taxon>
        <taxon>Terriglobia</taxon>
        <taxon>Terriglobales</taxon>
        <taxon>Acidobacteriaceae</taxon>
        <taxon>Edaphobacter</taxon>
    </lineage>
</organism>
<name>A0A4Q7XX65_9BACT</name>